<keyword evidence="2" id="KW-1185">Reference proteome</keyword>
<reference evidence="1 2" key="1">
    <citation type="submission" date="2011-02" db="EMBL/GenBank/DDBJ databases">
        <authorList>
            <person name="Weinstock G."/>
            <person name="Sodergren E."/>
            <person name="Clifton S."/>
            <person name="Fulton L."/>
            <person name="Fulton B."/>
            <person name="Courtney L."/>
            <person name="Fronick C."/>
            <person name="Harrison M."/>
            <person name="Strong C."/>
            <person name="Farmer C."/>
            <person name="Delahaunty K."/>
            <person name="Markovic C."/>
            <person name="Hall O."/>
            <person name="Minx P."/>
            <person name="Tomlinson C."/>
            <person name="Mitreva M."/>
            <person name="Hou S."/>
            <person name="Chen J."/>
            <person name="Wollam A."/>
            <person name="Pepin K.H."/>
            <person name="Johnson M."/>
            <person name="Bhonagiri V."/>
            <person name="Zhang X."/>
            <person name="Suruliraj S."/>
            <person name="Warren W."/>
            <person name="Chinwalla A."/>
            <person name="Mardis E.R."/>
            <person name="Wilson R.K."/>
        </authorList>
    </citation>
    <scope>NUCLEOTIDE SEQUENCE [LARGE SCALE GENOMIC DNA]</scope>
    <source>
        <strain evidence="1 2">YIT 12056</strain>
    </source>
</reference>
<name>A0ABP2KV04_9BACE</name>
<proteinExistence type="predicted"/>
<dbReference type="EMBL" id="AFBM01000007">
    <property type="protein sequence ID" value="EGF54057.1"/>
    <property type="molecule type" value="Genomic_DNA"/>
</dbReference>
<comment type="caution">
    <text evidence="1">The sequence shown here is derived from an EMBL/GenBank/DDBJ whole genome shotgun (WGS) entry which is preliminary data.</text>
</comment>
<evidence type="ECO:0000313" key="2">
    <source>
        <dbReference type="Proteomes" id="UP000010321"/>
    </source>
</evidence>
<evidence type="ECO:0000313" key="1">
    <source>
        <dbReference type="EMBL" id="EGF54057.1"/>
    </source>
</evidence>
<accession>A0ABP2KV04</accession>
<sequence length="43" mass="5017">MISYLSIGGLNFYYYLDFFPLESRKPQKQSVTQKEKDLAINGL</sequence>
<protein>
    <submittedName>
        <fullName evidence="1">Uncharacterized protein</fullName>
    </submittedName>
</protein>
<gene>
    <name evidence="1" type="ORF">HMPREF9445_00798</name>
</gene>
<dbReference type="Proteomes" id="UP000010321">
    <property type="component" value="Unassembled WGS sequence"/>
</dbReference>
<organism evidence="1 2">
    <name type="scientific">Bacteroides clarus YIT 12056</name>
    <dbReference type="NCBI Taxonomy" id="762984"/>
    <lineage>
        <taxon>Bacteria</taxon>
        <taxon>Pseudomonadati</taxon>
        <taxon>Bacteroidota</taxon>
        <taxon>Bacteroidia</taxon>
        <taxon>Bacteroidales</taxon>
        <taxon>Bacteroidaceae</taxon>
        <taxon>Bacteroides</taxon>
    </lineage>
</organism>